<evidence type="ECO:0000313" key="2">
    <source>
        <dbReference type="EMBL" id="MDO1448955.1"/>
    </source>
</evidence>
<dbReference type="PIRSF" id="PIRSF012641">
    <property type="entry name" value="UCP012641"/>
    <property type="match status" value="1"/>
</dbReference>
<name>A0ABT8RA25_9BACT</name>
<keyword evidence="3" id="KW-1185">Reference proteome</keyword>
<dbReference type="Pfam" id="PF10005">
    <property type="entry name" value="Zn_ribbon_DZR_6"/>
    <property type="match status" value="1"/>
</dbReference>
<evidence type="ECO:0000259" key="1">
    <source>
        <dbReference type="Pfam" id="PF10005"/>
    </source>
</evidence>
<comment type="caution">
    <text evidence="2">The sequence shown here is derived from an EMBL/GenBank/DDBJ whole genome shotgun (WGS) entry which is preliminary data.</text>
</comment>
<dbReference type="InterPro" id="IPR011201">
    <property type="entry name" value="Zinc-ribbon_6_bact"/>
</dbReference>
<reference evidence="2" key="1">
    <citation type="submission" date="2023-07" db="EMBL/GenBank/DDBJ databases">
        <title>The genome sequence of Rhodocytophaga aerolata KACC 12507.</title>
        <authorList>
            <person name="Zhang X."/>
        </authorList>
    </citation>
    <scope>NUCLEOTIDE SEQUENCE</scope>
    <source>
        <strain evidence="2">KACC 12507</strain>
    </source>
</reference>
<dbReference type="Pfam" id="PF15887">
    <property type="entry name" value="Peptidase_Mx"/>
    <property type="match status" value="1"/>
</dbReference>
<organism evidence="2 3">
    <name type="scientific">Rhodocytophaga aerolata</name>
    <dbReference type="NCBI Taxonomy" id="455078"/>
    <lineage>
        <taxon>Bacteria</taxon>
        <taxon>Pseudomonadati</taxon>
        <taxon>Bacteroidota</taxon>
        <taxon>Cytophagia</taxon>
        <taxon>Cytophagales</taxon>
        <taxon>Rhodocytophagaceae</taxon>
        <taxon>Rhodocytophaga</taxon>
    </lineage>
</organism>
<sequence length="369" mass="42571">MNIYTCFCGNTLFFENSQCLVCLREVGWCPVCKGIHALLPHGDGTYTCANSDCQAHLMKCHNYAVHDVCNRMIAVQQAEQTIATHDKLCDYCRFNETIPDLSVEGNLAKWYQLEVAKRRLLFTLDLLKLPYGTKAEGFELPLSFDFKADIEPSSRAWRNTGGGEKVYTGHANGKITINIREADSVEREKLRVNMGETHRTLIGHFRHEIGHYYWQLLVQNRDEEAFISLFGDHKNPTYSEALNQYYKNGPKPAWWEQYISAYATMHPWEDFAETWGAYLDMVSVLNTAENAYLLTYDSEEQGSKNFDTMIANYLQIGIKVNEVNRAMGLMDILPEIFTQPVLEKLKYIHRLIRKARFMLAKPILSRYTI</sequence>
<dbReference type="Proteomes" id="UP001168528">
    <property type="component" value="Unassembled WGS sequence"/>
</dbReference>
<gene>
    <name evidence="2" type="ORF">Q0590_21940</name>
</gene>
<dbReference type="InterPro" id="IPR031321">
    <property type="entry name" value="UCP012641"/>
</dbReference>
<proteinExistence type="predicted"/>
<protein>
    <submittedName>
        <fullName evidence="2">Zinc-binding metallopeptidase</fullName>
    </submittedName>
</protein>
<dbReference type="RefSeq" id="WP_302039757.1">
    <property type="nucleotide sequence ID" value="NZ_JAUKPO010000015.1"/>
</dbReference>
<accession>A0ABT8RA25</accession>
<dbReference type="Gene3D" id="3.40.390.70">
    <property type="match status" value="1"/>
</dbReference>
<dbReference type="EMBL" id="JAUKPO010000015">
    <property type="protein sequence ID" value="MDO1448955.1"/>
    <property type="molecule type" value="Genomic_DNA"/>
</dbReference>
<evidence type="ECO:0000313" key="3">
    <source>
        <dbReference type="Proteomes" id="UP001168528"/>
    </source>
</evidence>
<feature type="domain" description="Zinc-ribbon" evidence="1">
    <location>
        <begin position="4"/>
        <end position="102"/>
    </location>
</feature>